<sequence length="109" mass="11776">MHLANAQTPVDLGTIWNEQEAGWQGVWTRVGRSNTFQAVWTKDNRVVRASLQMTVSGNVVSITRDDTSGPGVGKAGCEYTGTVKGNMIAGDYNCAWSKAAGKWKATISR</sequence>
<comment type="caution">
    <text evidence="1">The sequence shown here is derived from an EMBL/GenBank/DDBJ whole genome shotgun (WGS) entry which is preliminary data.</text>
</comment>
<name>A0ABW6ZJI7_9HYPH</name>
<dbReference type="EMBL" id="JBAFUR010000003">
    <property type="protein sequence ID" value="MFG1253199.1"/>
    <property type="molecule type" value="Genomic_DNA"/>
</dbReference>
<dbReference type="Proteomes" id="UP001604043">
    <property type="component" value="Unassembled WGS sequence"/>
</dbReference>
<proteinExistence type="predicted"/>
<evidence type="ECO:0000313" key="2">
    <source>
        <dbReference type="Proteomes" id="UP001604043"/>
    </source>
</evidence>
<accession>A0ABW6ZJI7</accession>
<protein>
    <recommendedName>
        <fullName evidence="3">DUF4440 domain-containing protein</fullName>
    </recommendedName>
</protein>
<reference evidence="1 2" key="1">
    <citation type="submission" date="2024-02" db="EMBL/GenBank/DDBJ databases">
        <title>Expansion and revision of Xanthobacter and proposal of Roseixanthobacter gen. nov.</title>
        <authorList>
            <person name="Soltysiak M.P.M."/>
            <person name="Jalihal A."/>
            <person name="Ory A."/>
            <person name="Chrisophersen C."/>
            <person name="Lee A.D."/>
            <person name="Boulton J."/>
            <person name="Springer M."/>
        </authorList>
    </citation>
    <scope>NUCLEOTIDE SEQUENCE [LARGE SCALE GENOMIC DNA]</scope>
    <source>
        <strain evidence="1 2">CB5</strain>
    </source>
</reference>
<keyword evidence="2" id="KW-1185">Reference proteome</keyword>
<organism evidence="1 2">
    <name type="scientific">Xanthobacter aminoxidans</name>
    <dbReference type="NCBI Taxonomy" id="186280"/>
    <lineage>
        <taxon>Bacteria</taxon>
        <taxon>Pseudomonadati</taxon>
        <taxon>Pseudomonadota</taxon>
        <taxon>Alphaproteobacteria</taxon>
        <taxon>Hyphomicrobiales</taxon>
        <taxon>Xanthobacteraceae</taxon>
        <taxon>Xanthobacter</taxon>
    </lineage>
</organism>
<evidence type="ECO:0000313" key="1">
    <source>
        <dbReference type="EMBL" id="MFG1253199.1"/>
    </source>
</evidence>
<evidence type="ECO:0008006" key="3">
    <source>
        <dbReference type="Google" id="ProtNLM"/>
    </source>
</evidence>
<gene>
    <name evidence="1" type="ORF">V5F30_13410</name>
</gene>
<dbReference type="RefSeq" id="WP_051679015.1">
    <property type="nucleotide sequence ID" value="NZ_JBAFUR010000003.1"/>
</dbReference>